<protein>
    <recommendedName>
        <fullName evidence="1">BTB domain-containing protein</fullName>
    </recommendedName>
</protein>
<dbReference type="Gene3D" id="1.25.40.420">
    <property type="match status" value="1"/>
</dbReference>
<evidence type="ECO:0000259" key="1">
    <source>
        <dbReference type="PROSITE" id="PS50097"/>
    </source>
</evidence>
<reference evidence="2" key="1">
    <citation type="journal article" date="2020" name="G3 (Bethesda)">
        <title>High-Quality Assemblies for Three Invasive Social Wasps from the &lt;i&gt;Vespula&lt;/i&gt; Genus.</title>
        <authorList>
            <person name="Harrop T.W.R."/>
            <person name="Guhlin J."/>
            <person name="McLaughlin G.M."/>
            <person name="Permina E."/>
            <person name="Stockwell P."/>
            <person name="Gilligan J."/>
            <person name="Le Lec M.F."/>
            <person name="Gruber M.A.M."/>
            <person name="Quinn O."/>
            <person name="Lovegrove M."/>
            <person name="Duncan E.J."/>
            <person name="Remnant E.J."/>
            <person name="Van Eeckhoven J."/>
            <person name="Graham B."/>
            <person name="Knapp R.A."/>
            <person name="Langford K.W."/>
            <person name="Kronenberg Z."/>
            <person name="Press M.O."/>
            <person name="Eacker S.M."/>
            <person name="Wilson-Rankin E.E."/>
            <person name="Purcell J."/>
            <person name="Lester P.J."/>
            <person name="Dearden P.K."/>
        </authorList>
    </citation>
    <scope>NUCLEOTIDE SEQUENCE</scope>
    <source>
        <strain evidence="2">Marl-1</strain>
    </source>
</reference>
<sequence>MEGNTYYIETTFMKYENPQFLWPVQQFHSNTILMSPVFLLPSCTYTATMEHTGRNLTLQFDFDEKQYGGYLNVVYSLLDCCQKTQIINGTNKSIIYQNLSSFYSKFDLSLKVTHMLPVTKQLPNFKIKHIREIMRHISSLHFNSELSDLTICVEDSVYPVHKCILGAHSPVFENMFTFGMKEQKEDRVYITDLTKGTCTSMLSYIYTNRLEDLDNIASELIFIADMYNILDLVKLCKGALIKQMNEENVFDTLVIADKLHMHDLELLCLQYIAHNKTIIHSSKEYEDIKKYPNIVAKILDYFMG</sequence>
<dbReference type="Proteomes" id="UP000614350">
    <property type="component" value="Unassembled WGS sequence"/>
</dbReference>
<dbReference type="InterPro" id="IPR000210">
    <property type="entry name" value="BTB/POZ_dom"/>
</dbReference>
<dbReference type="PROSITE" id="PS50097">
    <property type="entry name" value="BTB"/>
    <property type="match status" value="1"/>
</dbReference>
<dbReference type="PANTHER" id="PTHR24413">
    <property type="entry name" value="SPECKLE-TYPE POZ PROTEIN"/>
    <property type="match status" value="1"/>
</dbReference>
<evidence type="ECO:0000313" key="3">
    <source>
        <dbReference type="Proteomes" id="UP000614350"/>
    </source>
</evidence>
<gene>
    <name evidence="2" type="ORF">HZH66_000792</name>
</gene>
<comment type="caution">
    <text evidence="2">The sequence shown here is derived from an EMBL/GenBank/DDBJ whole genome shotgun (WGS) entry which is preliminary data.</text>
</comment>
<proteinExistence type="predicted"/>
<dbReference type="SMART" id="SM00225">
    <property type="entry name" value="BTB"/>
    <property type="match status" value="1"/>
</dbReference>
<dbReference type="Pfam" id="PF00651">
    <property type="entry name" value="BTB"/>
    <property type="match status" value="1"/>
</dbReference>
<dbReference type="Gene3D" id="3.30.710.10">
    <property type="entry name" value="Potassium Channel Kv1.1, Chain A"/>
    <property type="match status" value="1"/>
</dbReference>
<organism evidence="2 3">
    <name type="scientific">Vespula vulgaris</name>
    <name type="common">Yellow jacket</name>
    <name type="synonym">Wasp</name>
    <dbReference type="NCBI Taxonomy" id="7454"/>
    <lineage>
        <taxon>Eukaryota</taxon>
        <taxon>Metazoa</taxon>
        <taxon>Ecdysozoa</taxon>
        <taxon>Arthropoda</taxon>
        <taxon>Hexapoda</taxon>
        <taxon>Insecta</taxon>
        <taxon>Pterygota</taxon>
        <taxon>Neoptera</taxon>
        <taxon>Endopterygota</taxon>
        <taxon>Hymenoptera</taxon>
        <taxon>Apocrita</taxon>
        <taxon>Aculeata</taxon>
        <taxon>Vespoidea</taxon>
        <taxon>Vespidae</taxon>
        <taxon>Vespinae</taxon>
        <taxon>Vespula</taxon>
    </lineage>
</organism>
<dbReference type="InterPro" id="IPR011333">
    <property type="entry name" value="SKP1/BTB/POZ_sf"/>
</dbReference>
<dbReference type="AlphaFoldDB" id="A0A834KTW6"/>
<name>A0A834KTW6_VESVU</name>
<dbReference type="SUPFAM" id="SSF54695">
    <property type="entry name" value="POZ domain"/>
    <property type="match status" value="1"/>
</dbReference>
<dbReference type="EMBL" id="JACSEA010000001">
    <property type="protein sequence ID" value="KAF7411896.1"/>
    <property type="molecule type" value="Genomic_DNA"/>
</dbReference>
<feature type="domain" description="BTB" evidence="1">
    <location>
        <begin position="147"/>
        <end position="214"/>
    </location>
</feature>
<accession>A0A834KTW6</accession>
<evidence type="ECO:0000313" key="2">
    <source>
        <dbReference type="EMBL" id="KAF7411896.1"/>
    </source>
</evidence>
<keyword evidence="3" id="KW-1185">Reference proteome</keyword>